<dbReference type="SUPFAM" id="SSF55068">
    <property type="entry name" value="Peptide methionine sulfoxide reductase"/>
    <property type="match status" value="1"/>
</dbReference>
<evidence type="ECO:0000256" key="1">
    <source>
        <dbReference type="ARBA" id="ARBA00005591"/>
    </source>
</evidence>
<dbReference type="EMBL" id="JAUCDY010000002">
    <property type="protein sequence ID" value="MDM7857072.1"/>
    <property type="molecule type" value="Genomic_DNA"/>
</dbReference>
<keyword evidence="9" id="KW-0732">Signal</keyword>
<feature type="active site" evidence="8">
    <location>
        <position position="204"/>
    </location>
</feature>
<dbReference type="Pfam" id="PF01625">
    <property type="entry name" value="PMSR"/>
    <property type="match status" value="1"/>
</dbReference>
<dbReference type="InterPro" id="IPR036249">
    <property type="entry name" value="Thioredoxin-like_sf"/>
</dbReference>
<evidence type="ECO:0000313" key="13">
    <source>
        <dbReference type="Proteomes" id="UP001241056"/>
    </source>
</evidence>
<dbReference type="Gene3D" id="2.170.150.20">
    <property type="entry name" value="Peptide methionine sulfoxide reductase"/>
    <property type="match status" value="1"/>
</dbReference>
<evidence type="ECO:0000256" key="4">
    <source>
        <dbReference type="ARBA" id="ARBA00024679"/>
    </source>
</evidence>
<protein>
    <recommendedName>
        <fullName evidence="8">Peptide methionine sulfoxide reductase MsrA</fullName>
        <shortName evidence="8">Protein-methionine-S-oxide reductase</shortName>
        <ecNumber evidence="8">1.8.4.11</ecNumber>
    </recommendedName>
    <alternativeName>
        <fullName evidence="8">Peptide-methionine (S)-S-oxide reductase</fullName>
        <shortName evidence="8">Peptide Met(O) reductase</shortName>
    </alternativeName>
</protein>
<dbReference type="SUPFAM" id="SSF51316">
    <property type="entry name" value="Mss4-like"/>
    <property type="match status" value="1"/>
</dbReference>
<accession>A0ABT7SNC9</accession>
<organism evidence="12 13">
    <name type="scientific">Thiopseudomonas acetoxidans</name>
    <dbReference type="NCBI Taxonomy" id="3041622"/>
    <lineage>
        <taxon>Bacteria</taxon>
        <taxon>Pseudomonadati</taxon>
        <taxon>Pseudomonadota</taxon>
        <taxon>Gammaproteobacteria</taxon>
        <taxon>Pseudomonadales</taxon>
        <taxon>Pseudomonadaceae</taxon>
        <taxon>Thiopseudomonas</taxon>
    </lineage>
</organism>
<dbReference type="InterPro" id="IPR050162">
    <property type="entry name" value="MsrA_MetSO_reductase"/>
</dbReference>
<reference evidence="12 13" key="1">
    <citation type="submission" date="2023-06" db="EMBL/GenBank/DDBJ databases">
        <title>Thiopseudomonas sp. CY1220 draft genome sequence.</title>
        <authorList>
            <person name="Zhao G."/>
            <person name="An M."/>
        </authorList>
    </citation>
    <scope>NUCLEOTIDE SEQUENCE [LARGE SCALE GENOMIC DNA]</scope>
    <source>
        <strain evidence="12 13">CY1220</strain>
    </source>
</reference>
<dbReference type="RefSeq" id="WP_289409723.1">
    <property type="nucleotide sequence ID" value="NZ_JAUCDY010000002.1"/>
</dbReference>
<evidence type="ECO:0000256" key="3">
    <source>
        <dbReference type="ARBA" id="ARBA00023268"/>
    </source>
</evidence>
<evidence type="ECO:0000259" key="11">
    <source>
        <dbReference type="PROSITE" id="PS51790"/>
    </source>
</evidence>
<dbReference type="PROSITE" id="PS51790">
    <property type="entry name" value="MSRB"/>
    <property type="match status" value="1"/>
</dbReference>
<feature type="signal peptide" evidence="9">
    <location>
        <begin position="1"/>
        <end position="25"/>
    </location>
</feature>
<keyword evidence="13" id="KW-1185">Reference proteome</keyword>
<feature type="domain" description="Thioredoxin" evidence="10">
    <location>
        <begin position="23"/>
        <end position="154"/>
    </location>
</feature>
<keyword evidence="2 8" id="KW-0560">Oxidoreductase</keyword>
<dbReference type="PANTHER" id="PTHR42799:SF2">
    <property type="entry name" value="MITOCHONDRIAL PEPTIDE METHIONINE SULFOXIDE REDUCTASE"/>
    <property type="match status" value="1"/>
</dbReference>
<feature type="chain" id="PRO_5046902710" description="Peptide methionine sulfoxide reductase MsrA" evidence="9">
    <location>
        <begin position="26"/>
        <end position="515"/>
    </location>
</feature>
<dbReference type="NCBIfam" id="NF010625">
    <property type="entry name" value="PRK14018.1"/>
    <property type="match status" value="1"/>
</dbReference>
<comment type="caution">
    <text evidence="12">The sequence shown here is derived from an EMBL/GenBank/DDBJ whole genome shotgun (WGS) entry which is preliminary data.</text>
</comment>
<evidence type="ECO:0000313" key="12">
    <source>
        <dbReference type="EMBL" id="MDM7857072.1"/>
    </source>
</evidence>
<dbReference type="HAMAP" id="MF_01401">
    <property type="entry name" value="MsrA"/>
    <property type="match status" value="1"/>
</dbReference>
<evidence type="ECO:0000256" key="5">
    <source>
        <dbReference type="ARBA" id="ARBA00047806"/>
    </source>
</evidence>
<dbReference type="Pfam" id="PF01641">
    <property type="entry name" value="SelR"/>
    <property type="match status" value="1"/>
</dbReference>
<evidence type="ECO:0000256" key="7">
    <source>
        <dbReference type="ARBA" id="ARBA00048782"/>
    </source>
</evidence>
<evidence type="ECO:0000259" key="10">
    <source>
        <dbReference type="PROSITE" id="PS51352"/>
    </source>
</evidence>
<dbReference type="Gene3D" id="3.40.30.10">
    <property type="entry name" value="Glutaredoxin"/>
    <property type="match status" value="1"/>
</dbReference>
<evidence type="ECO:0000256" key="6">
    <source>
        <dbReference type="ARBA" id="ARBA00048488"/>
    </source>
</evidence>
<proteinExistence type="inferred from homology"/>
<dbReference type="CDD" id="cd02966">
    <property type="entry name" value="TlpA_like_family"/>
    <property type="match status" value="1"/>
</dbReference>
<evidence type="ECO:0000256" key="9">
    <source>
        <dbReference type="SAM" id="SignalP"/>
    </source>
</evidence>
<dbReference type="InterPro" id="IPR011057">
    <property type="entry name" value="Mss4-like_sf"/>
</dbReference>
<keyword evidence="3" id="KW-0511">Multifunctional enzyme</keyword>
<evidence type="ECO:0000256" key="8">
    <source>
        <dbReference type="HAMAP-Rule" id="MF_01401"/>
    </source>
</evidence>
<dbReference type="Gene3D" id="3.30.1060.10">
    <property type="entry name" value="Peptide methionine sulphoxide reductase MsrA"/>
    <property type="match status" value="1"/>
</dbReference>
<dbReference type="NCBIfam" id="TIGR00357">
    <property type="entry name" value="peptide-methionine (R)-S-oxide reductase MsrB"/>
    <property type="match status" value="1"/>
</dbReference>
<dbReference type="Proteomes" id="UP001241056">
    <property type="component" value="Unassembled WGS sequence"/>
</dbReference>
<dbReference type="PANTHER" id="PTHR42799">
    <property type="entry name" value="MITOCHONDRIAL PEPTIDE METHIONINE SULFOXIDE REDUCTASE"/>
    <property type="match status" value="1"/>
</dbReference>
<comment type="function">
    <text evidence="4 8">Has an important function as a repair enzyme for proteins that have been inactivated by oxidation. Catalyzes the reversible oxidation-reduction of methionine sulfoxide in proteins to methionine.</text>
</comment>
<dbReference type="InterPro" id="IPR002569">
    <property type="entry name" value="Met_Sox_Rdtase_MsrA_dom"/>
</dbReference>
<dbReference type="InterPro" id="IPR002579">
    <property type="entry name" value="Met_Sox_Rdtase_MsrB_dom"/>
</dbReference>
<dbReference type="InterPro" id="IPR013766">
    <property type="entry name" value="Thioredoxin_domain"/>
</dbReference>
<dbReference type="PROSITE" id="PS51352">
    <property type="entry name" value="THIOREDOXIN_2"/>
    <property type="match status" value="1"/>
</dbReference>
<comment type="catalytic activity">
    <reaction evidence="7 8">
        <text>[thioredoxin]-disulfide + L-methionine + H2O = L-methionine (S)-S-oxide + [thioredoxin]-dithiol</text>
        <dbReference type="Rhea" id="RHEA:19993"/>
        <dbReference type="Rhea" id="RHEA-COMP:10698"/>
        <dbReference type="Rhea" id="RHEA-COMP:10700"/>
        <dbReference type="ChEBI" id="CHEBI:15377"/>
        <dbReference type="ChEBI" id="CHEBI:29950"/>
        <dbReference type="ChEBI" id="CHEBI:50058"/>
        <dbReference type="ChEBI" id="CHEBI:57844"/>
        <dbReference type="ChEBI" id="CHEBI:58772"/>
        <dbReference type="EC" id="1.8.4.11"/>
    </reaction>
</comment>
<comment type="similarity">
    <text evidence="1 8">Belongs to the MsrA Met sulfoxide reductase family.</text>
</comment>
<dbReference type="SUPFAM" id="SSF52833">
    <property type="entry name" value="Thioredoxin-like"/>
    <property type="match status" value="1"/>
</dbReference>
<comment type="catalytic activity">
    <reaction evidence="5 8">
        <text>L-methionyl-[protein] + [thioredoxin]-disulfide + H2O = L-methionyl-(S)-S-oxide-[protein] + [thioredoxin]-dithiol</text>
        <dbReference type="Rhea" id="RHEA:14217"/>
        <dbReference type="Rhea" id="RHEA-COMP:10698"/>
        <dbReference type="Rhea" id="RHEA-COMP:10700"/>
        <dbReference type="Rhea" id="RHEA-COMP:12313"/>
        <dbReference type="Rhea" id="RHEA-COMP:12315"/>
        <dbReference type="ChEBI" id="CHEBI:15377"/>
        <dbReference type="ChEBI" id="CHEBI:16044"/>
        <dbReference type="ChEBI" id="CHEBI:29950"/>
        <dbReference type="ChEBI" id="CHEBI:44120"/>
        <dbReference type="ChEBI" id="CHEBI:50058"/>
        <dbReference type="EC" id="1.8.4.11"/>
    </reaction>
</comment>
<comment type="catalytic activity">
    <reaction evidence="6">
        <text>L-methionyl-[protein] + [thioredoxin]-disulfide + H2O = L-methionyl-(R)-S-oxide-[protein] + [thioredoxin]-dithiol</text>
        <dbReference type="Rhea" id="RHEA:24164"/>
        <dbReference type="Rhea" id="RHEA-COMP:10698"/>
        <dbReference type="Rhea" id="RHEA-COMP:10700"/>
        <dbReference type="Rhea" id="RHEA-COMP:12313"/>
        <dbReference type="Rhea" id="RHEA-COMP:12314"/>
        <dbReference type="ChEBI" id="CHEBI:15377"/>
        <dbReference type="ChEBI" id="CHEBI:16044"/>
        <dbReference type="ChEBI" id="CHEBI:29950"/>
        <dbReference type="ChEBI" id="CHEBI:45764"/>
        <dbReference type="ChEBI" id="CHEBI:50058"/>
        <dbReference type="EC" id="1.8.4.12"/>
    </reaction>
</comment>
<dbReference type="EC" id="1.8.4.11" evidence="8"/>
<dbReference type="InterPro" id="IPR036509">
    <property type="entry name" value="Met_Sox_Rdtase_MsrA_sf"/>
</dbReference>
<sequence>MHKHIGLYWVRVLALLILLTGSAQAQDIIEHLRTLPSAAGAAQVQVAEGRPTLIKLWASWCPLCLAQMEETQEWAVASDFDDINLITLASPGVLGEQKTVAFNQWYQGLDYPALPVLLDEQGVLVKFGRIQVYPSWLLFDEQGHLLRLVQGSLGKQQAVALLADPTIELEQQAGSLIKRRNKQEPDKQEITDMQTKDIYLAGGCFWGVEAYFERIQGVVNAVSGYANGRTENPSYNDVIYKNTGHAETVKVTYDPAKVSLTELLQHFFRIVNPTSLNQQGNDRGTQYRSGVYSNDKHEQALIAAALVQLQRKYEVPVVIENLPLKHFYPAEDYHQDYLANNPNGYCHVDLRLADEPLPEAELEPAFTAEDYQKPTAETLKRILTPAQYQITQESGTERAYTHEYDKLFAPGIYVDVVSGEPLFSSRDKYNAGCGWPSFSRAIDEQHITKQDDYGFNMHRVEVRSRMADSHLGHLFPDGPRDQGGLRYCINGDSLLFIPLEEMQARGYGAWIDKVK</sequence>
<dbReference type="NCBIfam" id="TIGR00401">
    <property type="entry name" value="msrA"/>
    <property type="match status" value="1"/>
</dbReference>
<gene>
    <name evidence="12" type="primary">msrAB</name>
    <name evidence="8" type="synonym">msrA</name>
    <name evidence="12" type="ORF">QEZ41_02080</name>
</gene>
<name>A0ABT7SNC9_9GAMM</name>
<evidence type="ECO:0000256" key="2">
    <source>
        <dbReference type="ARBA" id="ARBA00023002"/>
    </source>
</evidence>
<feature type="domain" description="MsrB" evidence="11">
    <location>
        <begin position="376"/>
        <end position="499"/>
    </location>
</feature>